<keyword evidence="2" id="KW-1185">Reference proteome</keyword>
<evidence type="ECO:0000313" key="2">
    <source>
        <dbReference type="Proteomes" id="UP000276133"/>
    </source>
</evidence>
<accession>A0A3M7SJ22</accession>
<evidence type="ECO:0000313" key="1">
    <source>
        <dbReference type="EMBL" id="RNA35600.1"/>
    </source>
</evidence>
<protein>
    <submittedName>
        <fullName evidence="1">Uncharacterized protein</fullName>
    </submittedName>
</protein>
<dbReference type="EMBL" id="REGN01001311">
    <property type="protein sequence ID" value="RNA35600.1"/>
    <property type="molecule type" value="Genomic_DNA"/>
</dbReference>
<organism evidence="1 2">
    <name type="scientific">Brachionus plicatilis</name>
    <name type="common">Marine rotifer</name>
    <name type="synonym">Brachionus muelleri</name>
    <dbReference type="NCBI Taxonomy" id="10195"/>
    <lineage>
        <taxon>Eukaryota</taxon>
        <taxon>Metazoa</taxon>
        <taxon>Spiralia</taxon>
        <taxon>Gnathifera</taxon>
        <taxon>Rotifera</taxon>
        <taxon>Eurotatoria</taxon>
        <taxon>Monogononta</taxon>
        <taxon>Pseudotrocha</taxon>
        <taxon>Ploima</taxon>
        <taxon>Brachionidae</taxon>
        <taxon>Brachionus</taxon>
    </lineage>
</organism>
<dbReference type="Proteomes" id="UP000276133">
    <property type="component" value="Unassembled WGS sequence"/>
</dbReference>
<reference evidence="1 2" key="1">
    <citation type="journal article" date="2018" name="Sci. Rep.">
        <title>Genomic signatures of local adaptation to the degree of environmental predictability in rotifers.</title>
        <authorList>
            <person name="Franch-Gras L."/>
            <person name="Hahn C."/>
            <person name="Garcia-Roger E.M."/>
            <person name="Carmona M.J."/>
            <person name="Serra M."/>
            <person name="Gomez A."/>
        </authorList>
    </citation>
    <scope>NUCLEOTIDE SEQUENCE [LARGE SCALE GENOMIC DNA]</scope>
    <source>
        <strain evidence="1">HYR1</strain>
    </source>
</reference>
<sequence>MAYNYYLKDYKIFDRENTSFIKQLSKGEDLTHINCPEYDLAFKKYSTNYLNYYRALTEKFNFNSRNDINDIVLFLSDFIVKLFADDTTLIKTGDNLSELIHSFLESIQNHLEHSKFNLIKKSNNKFQEIKSMT</sequence>
<comment type="caution">
    <text evidence="1">The sequence shown here is derived from an EMBL/GenBank/DDBJ whole genome shotgun (WGS) entry which is preliminary data.</text>
</comment>
<proteinExistence type="predicted"/>
<gene>
    <name evidence="1" type="ORF">BpHYR1_024045</name>
</gene>
<dbReference type="AlphaFoldDB" id="A0A3M7SJ22"/>
<name>A0A3M7SJ22_BRAPC</name>